<feature type="region of interest" description="Disordered" evidence="1">
    <location>
        <begin position="1"/>
        <end position="20"/>
    </location>
</feature>
<evidence type="ECO:0000256" key="1">
    <source>
        <dbReference type="SAM" id="MobiDB-lite"/>
    </source>
</evidence>
<dbReference type="Proteomes" id="UP000620559">
    <property type="component" value="Unassembled WGS sequence"/>
</dbReference>
<evidence type="ECO:0008006" key="5">
    <source>
        <dbReference type="Google" id="ProtNLM"/>
    </source>
</evidence>
<dbReference type="RefSeq" id="WP_193923195.1">
    <property type="nucleotide sequence ID" value="NZ_JADEWL010000089.1"/>
</dbReference>
<organism evidence="3 4">
    <name type="scientific">Plectonema cf. radiosum LEGE 06105</name>
    <dbReference type="NCBI Taxonomy" id="945769"/>
    <lineage>
        <taxon>Bacteria</taxon>
        <taxon>Bacillati</taxon>
        <taxon>Cyanobacteriota</taxon>
        <taxon>Cyanophyceae</taxon>
        <taxon>Oscillatoriophycideae</taxon>
        <taxon>Oscillatoriales</taxon>
        <taxon>Microcoleaceae</taxon>
        <taxon>Plectonema</taxon>
    </lineage>
</organism>
<dbReference type="EMBL" id="JADEWL010000089">
    <property type="protein sequence ID" value="MBE9215185.1"/>
    <property type="molecule type" value="Genomic_DNA"/>
</dbReference>
<dbReference type="AlphaFoldDB" id="A0A8J7JW35"/>
<comment type="caution">
    <text evidence="3">The sequence shown here is derived from an EMBL/GenBank/DDBJ whole genome shotgun (WGS) entry which is preliminary data.</text>
</comment>
<sequence length="228" mass="25661">MENTQSVQQESSKVKESAPILESNESTKKINSFGNVAIYLFTHYPWLFLAGLLLMFLGGGALSIYSLGYVDESIKRKDLEELDAEVIPPQVSVEVAESNESPIPLWMVAAIALSCASGCLVILRFINRPRKKPKIIKRVVNRDEIRLAQGRYQAMEARLPKRKTPVYVSSHPRRTPIMAMPPQKPQPKPVITVLPPEHSFKPDQNNQDSLADIMDIRKQNSLSSMLHK</sequence>
<gene>
    <name evidence="3" type="ORF">IQ247_21390</name>
</gene>
<proteinExistence type="predicted"/>
<feature type="transmembrane region" description="Helical" evidence="2">
    <location>
        <begin position="46"/>
        <end position="67"/>
    </location>
</feature>
<name>A0A8J7JW35_9CYAN</name>
<feature type="transmembrane region" description="Helical" evidence="2">
    <location>
        <begin position="103"/>
        <end position="126"/>
    </location>
</feature>
<reference evidence="3" key="1">
    <citation type="submission" date="2020-10" db="EMBL/GenBank/DDBJ databases">
        <authorList>
            <person name="Castelo-Branco R."/>
            <person name="Eusebio N."/>
            <person name="Adriana R."/>
            <person name="Vieira A."/>
            <person name="Brugerolle De Fraissinette N."/>
            <person name="Rezende De Castro R."/>
            <person name="Schneider M.P."/>
            <person name="Vasconcelos V."/>
            <person name="Leao P.N."/>
        </authorList>
    </citation>
    <scope>NUCLEOTIDE SEQUENCE</scope>
    <source>
        <strain evidence="3">LEGE 06105</strain>
    </source>
</reference>
<protein>
    <recommendedName>
        <fullName evidence="5">Transmembrane protein</fullName>
    </recommendedName>
</protein>
<keyword evidence="4" id="KW-1185">Reference proteome</keyword>
<evidence type="ECO:0000256" key="2">
    <source>
        <dbReference type="SAM" id="Phobius"/>
    </source>
</evidence>
<evidence type="ECO:0000313" key="3">
    <source>
        <dbReference type="EMBL" id="MBE9215185.1"/>
    </source>
</evidence>
<keyword evidence="2" id="KW-0812">Transmembrane</keyword>
<keyword evidence="2" id="KW-1133">Transmembrane helix</keyword>
<keyword evidence="2" id="KW-0472">Membrane</keyword>
<accession>A0A8J7JW35</accession>
<feature type="compositionally biased region" description="Polar residues" evidence="1">
    <location>
        <begin position="1"/>
        <end position="11"/>
    </location>
</feature>
<evidence type="ECO:0000313" key="4">
    <source>
        <dbReference type="Proteomes" id="UP000620559"/>
    </source>
</evidence>